<gene>
    <name evidence="1" type="ORF">CFIMG_007846RA00001</name>
</gene>
<evidence type="ECO:0000313" key="1">
    <source>
        <dbReference type="EMBL" id="PHH49263.1"/>
    </source>
</evidence>
<reference evidence="1 2" key="1">
    <citation type="journal article" date="2013" name="Fungal Biol.">
        <title>Analysis of microsatellite markers in the genome of the plant pathogen Ceratocystis fimbriata.</title>
        <authorList>
            <person name="Simpson M.C."/>
            <person name="Wilken P.M."/>
            <person name="Coetzee M.P."/>
            <person name="Wingfield M.J."/>
            <person name="Wingfield B.D."/>
        </authorList>
    </citation>
    <scope>NUCLEOTIDE SEQUENCE [LARGE SCALE GENOMIC DNA]</scope>
    <source>
        <strain evidence="1 2">CBS 114723</strain>
    </source>
</reference>
<name>A0A2C5WU08_9PEZI</name>
<dbReference type="AlphaFoldDB" id="A0A2C5WU08"/>
<proteinExistence type="predicted"/>
<accession>A0A2C5WU08</accession>
<dbReference type="EMBL" id="APWK03000229">
    <property type="protein sequence ID" value="PHH49263.1"/>
    <property type="molecule type" value="Genomic_DNA"/>
</dbReference>
<organism evidence="1 2">
    <name type="scientific">Ceratocystis fimbriata CBS 114723</name>
    <dbReference type="NCBI Taxonomy" id="1035309"/>
    <lineage>
        <taxon>Eukaryota</taxon>
        <taxon>Fungi</taxon>
        <taxon>Dikarya</taxon>
        <taxon>Ascomycota</taxon>
        <taxon>Pezizomycotina</taxon>
        <taxon>Sordariomycetes</taxon>
        <taxon>Hypocreomycetidae</taxon>
        <taxon>Microascales</taxon>
        <taxon>Ceratocystidaceae</taxon>
        <taxon>Ceratocystis</taxon>
    </lineage>
</organism>
<evidence type="ECO:0000313" key="2">
    <source>
        <dbReference type="Proteomes" id="UP000222788"/>
    </source>
</evidence>
<protein>
    <submittedName>
        <fullName evidence="1">Uncharacterized protein</fullName>
    </submittedName>
</protein>
<comment type="caution">
    <text evidence="1">The sequence shown here is derived from an EMBL/GenBank/DDBJ whole genome shotgun (WGS) entry which is preliminary data.</text>
</comment>
<keyword evidence="2" id="KW-1185">Reference proteome</keyword>
<reference evidence="1 2" key="2">
    <citation type="journal article" date="2013" name="IMA Fungus">
        <title>IMA Genome-F 1: Ceratocystis fimbriata: Draft nuclear genome sequence for the plant pathogen, Ceratocystis fimbriata.</title>
        <authorList>
            <person name="Wilken P.M."/>
            <person name="Steenkamp E.T."/>
            <person name="Wingfield M.J."/>
            <person name="de Beer Z.W."/>
            <person name="Wingfield B.D."/>
        </authorList>
    </citation>
    <scope>NUCLEOTIDE SEQUENCE [LARGE SCALE GENOMIC DNA]</scope>
    <source>
        <strain evidence="1 2">CBS 114723</strain>
    </source>
</reference>
<dbReference type="Proteomes" id="UP000222788">
    <property type="component" value="Unassembled WGS sequence"/>
</dbReference>
<sequence length="190" mass="21939">MKLVVYGYACKSLLMEKCEVFTASFILLISNGIKLHEWGNRKRGREIHREERLRLPQILHGLCYKQNIPCNEMKSNVMDIDDSLTHLDVKTYRKITGLGFEQDIEITANRPDWDIFSPTIYYRYATEMVPGANVEKITIKEERRVSEDPKYTAVITDVMVVSFEQPDLKNEEATLRPTDEHAAGLSARTI</sequence>